<feature type="transmembrane region" description="Helical" evidence="4">
    <location>
        <begin position="979"/>
        <end position="1000"/>
    </location>
</feature>
<gene>
    <name evidence="5" type="ORF">SteCoe_10058</name>
</gene>
<dbReference type="Gene3D" id="2.130.10.10">
    <property type="entry name" value="YVTN repeat-like/Quinoprotein amine dehydrogenase"/>
    <property type="match status" value="2"/>
</dbReference>
<reference evidence="5 6" key="1">
    <citation type="submission" date="2016-11" db="EMBL/GenBank/DDBJ databases">
        <title>The macronuclear genome of Stentor coeruleus: a giant cell with tiny introns.</title>
        <authorList>
            <person name="Slabodnick M."/>
            <person name="Ruby J.G."/>
            <person name="Reiff S.B."/>
            <person name="Swart E.C."/>
            <person name="Gosai S."/>
            <person name="Prabakaran S."/>
            <person name="Witkowska E."/>
            <person name="Larue G.E."/>
            <person name="Fisher S."/>
            <person name="Freeman R.M."/>
            <person name="Gunawardena J."/>
            <person name="Chu W."/>
            <person name="Stover N.A."/>
            <person name="Gregory B.D."/>
            <person name="Nowacki M."/>
            <person name="Derisi J."/>
            <person name="Roy S.W."/>
            <person name="Marshall W.F."/>
            <person name="Sood P."/>
        </authorList>
    </citation>
    <scope>NUCLEOTIDE SEQUENCE [LARGE SCALE GENOMIC DNA]</scope>
    <source>
        <strain evidence="5">WM001</strain>
    </source>
</reference>
<dbReference type="PROSITE" id="PS50082">
    <property type="entry name" value="WD_REPEATS_2"/>
    <property type="match status" value="2"/>
</dbReference>
<feature type="repeat" description="WD" evidence="3">
    <location>
        <begin position="492"/>
        <end position="522"/>
    </location>
</feature>
<accession>A0A1R2CGE5</accession>
<dbReference type="AlphaFoldDB" id="A0A1R2CGE5"/>
<keyword evidence="4" id="KW-0472">Membrane</keyword>
<keyword evidence="6" id="KW-1185">Reference proteome</keyword>
<dbReference type="GO" id="GO:0003723">
    <property type="term" value="F:RNA binding"/>
    <property type="evidence" value="ECO:0007669"/>
    <property type="project" value="TreeGrafter"/>
</dbReference>
<feature type="transmembrane region" description="Helical" evidence="4">
    <location>
        <begin position="850"/>
        <end position="869"/>
    </location>
</feature>
<comment type="caution">
    <text evidence="5">The sequence shown here is derived from an EMBL/GenBank/DDBJ whole genome shotgun (WGS) entry which is preliminary data.</text>
</comment>
<dbReference type="PANTHER" id="PTHR44006">
    <property type="entry name" value="U5 SMALL NUCLEAR RIBONUCLEOPROTEIN 40 KDA PROTEIN"/>
    <property type="match status" value="1"/>
</dbReference>
<proteinExistence type="predicted"/>
<evidence type="ECO:0000256" key="4">
    <source>
        <dbReference type="SAM" id="Phobius"/>
    </source>
</evidence>
<keyword evidence="4" id="KW-1133">Transmembrane helix</keyword>
<keyword evidence="2" id="KW-0677">Repeat</keyword>
<dbReference type="OrthoDB" id="437584at2759"/>
<dbReference type="Proteomes" id="UP000187209">
    <property type="component" value="Unassembled WGS sequence"/>
</dbReference>
<dbReference type="SUPFAM" id="SSF69322">
    <property type="entry name" value="Tricorn protease domain 2"/>
    <property type="match status" value="1"/>
</dbReference>
<feature type="transmembrane region" description="Helical" evidence="4">
    <location>
        <begin position="881"/>
        <end position="900"/>
    </location>
</feature>
<evidence type="ECO:0000256" key="1">
    <source>
        <dbReference type="ARBA" id="ARBA00022574"/>
    </source>
</evidence>
<organism evidence="5 6">
    <name type="scientific">Stentor coeruleus</name>
    <dbReference type="NCBI Taxonomy" id="5963"/>
    <lineage>
        <taxon>Eukaryota</taxon>
        <taxon>Sar</taxon>
        <taxon>Alveolata</taxon>
        <taxon>Ciliophora</taxon>
        <taxon>Postciliodesmatophora</taxon>
        <taxon>Heterotrichea</taxon>
        <taxon>Heterotrichida</taxon>
        <taxon>Stentoridae</taxon>
        <taxon>Stentor</taxon>
    </lineage>
</organism>
<dbReference type="InterPro" id="IPR015943">
    <property type="entry name" value="WD40/YVTN_repeat-like_dom_sf"/>
</dbReference>
<evidence type="ECO:0000313" key="6">
    <source>
        <dbReference type="Proteomes" id="UP000187209"/>
    </source>
</evidence>
<dbReference type="PANTHER" id="PTHR44006:SF1">
    <property type="entry name" value="U5 SMALL NUCLEAR RIBONUCLEOPROTEIN 40 KDA PROTEIN"/>
    <property type="match status" value="1"/>
</dbReference>
<evidence type="ECO:0000313" key="5">
    <source>
        <dbReference type="EMBL" id="OMJ88073.1"/>
    </source>
</evidence>
<dbReference type="Pfam" id="PF00400">
    <property type="entry name" value="WD40"/>
    <property type="match status" value="2"/>
</dbReference>
<feature type="transmembrane region" description="Helical" evidence="4">
    <location>
        <begin position="1024"/>
        <end position="1044"/>
    </location>
</feature>
<evidence type="ECO:0000256" key="3">
    <source>
        <dbReference type="PROSITE-ProRule" id="PRU00221"/>
    </source>
</evidence>
<dbReference type="SMART" id="SM00320">
    <property type="entry name" value="WD40"/>
    <property type="match status" value="6"/>
</dbReference>
<dbReference type="GO" id="GO:0071013">
    <property type="term" value="C:catalytic step 2 spliceosome"/>
    <property type="evidence" value="ECO:0007669"/>
    <property type="project" value="TreeGrafter"/>
</dbReference>
<dbReference type="InterPro" id="IPR052234">
    <property type="entry name" value="U5_snRNP_Component"/>
</dbReference>
<dbReference type="InterPro" id="IPR036322">
    <property type="entry name" value="WD40_repeat_dom_sf"/>
</dbReference>
<protein>
    <submittedName>
        <fullName evidence="5">Uncharacterized protein</fullName>
    </submittedName>
</protein>
<feature type="transmembrane region" description="Helical" evidence="4">
    <location>
        <begin position="940"/>
        <end position="959"/>
    </location>
</feature>
<sequence>METDIRVPLIRASAEFGYLTKSRLSEGPNRIDSPKLPANLLMLVNQEEKPSRINTPSLKSQISTVKNTEDIIKLLSQNIKEVFPKVINSPYSFTDVKILSSETHAIAVTNEGFLVYVDIHNNTFEESQLTQHPLASVLVCRKDSLAFVKELEQGKIYCIDLPELKVRKTLKILGESTNGIGRMCLSPEENFLYARLWKGEIIRWNIDTLGNYEVLLTDRNVSCMNISPDGLVVIGTLDRKLALYSLVFEKISEKPVDFIVDAYINFSSSGHLIILGMQKDIRVFDKSTLILAYEFHVGCQANECKMTNDDKFVIAALESGHLAFYNTEHKEKQFKIKIHDSSIKSMHVTVTQDKIYTFGSDSKLSHVKFPRLSLFKTGSDPDISINTPYSNREEDPKEPEKSLNIIDKQENELFKPLCVVQTHNGNHLIAGGESNKIFIFESSTKSRESELIGHHDYVLSLAMLNEKTLASGSADHTIMIWYFKSNLLVHTLHGHVGAITALSRIDINRLASGSQDRSVKIWAWENAILLYTISDLPEPIVALAVPRSNKLLIGMKKLIQCWTINNYSLIFEKKCDADLKALKYTECGYNDDKKIFYALGNEENSLWIENPFTCKEITYWGPEEGKTYDLLTYIRDMMMGKIPPYDSEMDLWLISPYNVNVLHFYAYFNIPEYLGQSIANGTPLINSSTGSNPLTIALDKKYKECVEVIIKSAWKRYALNPYCFAGIDAETITELNHLDTYLLPKVYRLAIGKPYSAPKYCSKEARLPEVSLSFTSILIPKYLIGPKNFDSNEVEISFLQSIIPLYLNPGSSKSLELLKSLINCKQPEVFSTEMIQTILRFKWNGVKKHLFFEWVLFVLYFFSLVYIALTEDQDKIRFIVQHTMVIIGSFMFLFNLYYSILSCTFSYLAYVDFARTFTMILYFVFLLLDDSNYNFYRNPALIATVVLSFFEGIYFFKLFKGTRHIIRITSELIKESLSLLFLIFYVVFAVAVVICINSGYQSNPESQVLMSTVGMNDEDEMNKMFVVFMEYVGPGIIFVALIAVCGHNYEQSVKESIAVEYKEIAQLVLRGEYLMPWKRRDNWLQYIHIGTHEKFVGVDRVKKVAKVVKQVKQDQDQYRFEFMEGFAEIRDKLEGMHLNIKSLKKERRSPRKK</sequence>
<name>A0A1R2CGE5_9CILI</name>
<dbReference type="EMBL" id="MPUH01000160">
    <property type="protein sequence ID" value="OMJ88073.1"/>
    <property type="molecule type" value="Genomic_DNA"/>
</dbReference>
<keyword evidence="1 3" id="KW-0853">WD repeat</keyword>
<evidence type="ECO:0000256" key="2">
    <source>
        <dbReference type="ARBA" id="ARBA00022737"/>
    </source>
</evidence>
<keyword evidence="4" id="KW-0812">Transmembrane</keyword>
<dbReference type="InterPro" id="IPR001680">
    <property type="entry name" value="WD40_rpt"/>
</dbReference>
<feature type="repeat" description="WD" evidence="3">
    <location>
        <begin position="451"/>
        <end position="491"/>
    </location>
</feature>
<dbReference type="SUPFAM" id="SSF50978">
    <property type="entry name" value="WD40 repeat-like"/>
    <property type="match status" value="1"/>
</dbReference>